<proteinExistence type="predicted"/>
<gene>
    <name evidence="1" type="ORF">DFH08DRAFT_816843</name>
</gene>
<organism evidence="1 2">
    <name type="scientific">Mycena albidolilacea</name>
    <dbReference type="NCBI Taxonomy" id="1033008"/>
    <lineage>
        <taxon>Eukaryota</taxon>
        <taxon>Fungi</taxon>
        <taxon>Dikarya</taxon>
        <taxon>Basidiomycota</taxon>
        <taxon>Agaricomycotina</taxon>
        <taxon>Agaricomycetes</taxon>
        <taxon>Agaricomycetidae</taxon>
        <taxon>Agaricales</taxon>
        <taxon>Marasmiineae</taxon>
        <taxon>Mycenaceae</taxon>
        <taxon>Mycena</taxon>
    </lineage>
</organism>
<evidence type="ECO:0000313" key="1">
    <source>
        <dbReference type="EMBL" id="KAJ7325767.1"/>
    </source>
</evidence>
<dbReference type="AlphaFoldDB" id="A0AAD6ZJ13"/>
<reference evidence="1" key="1">
    <citation type="submission" date="2023-03" db="EMBL/GenBank/DDBJ databases">
        <title>Massive genome expansion in bonnet fungi (Mycena s.s.) driven by repeated elements and novel gene families across ecological guilds.</title>
        <authorList>
            <consortium name="Lawrence Berkeley National Laboratory"/>
            <person name="Harder C.B."/>
            <person name="Miyauchi S."/>
            <person name="Viragh M."/>
            <person name="Kuo A."/>
            <person name="Thoen E."/>
            <person name="Andreopoulos B."/>
            <person name="Lu D."/>
            <person name="Skrede I."/>
            <person name="Drula E."/>
            <person name="Henrissat B."/>
            <person name="Morin E."/>
            <person name="Kohler A."/>
            <person name="Barry K."/>
            <person name="LaButti K."/>
            <person name="Morin E."/>
            <person name="Salamov A."/>
            <person name="Lipzen A."/>
            <person name="Mereny Z."/>
            <person name="Hegedus B."/>
            <person name="Baldrian P."/>
            <person name="Stursova M."/>
            <person name="Weitz H."/>
            <person name="Taylor A."/>
            <person name="Grigoriev I.V."/>
            <person name="Nagy L.G."/>
            <person name="Martin F."/>
            <person name="Kauserud H."/>
        </authorList>
    </citation>
    <scope>NUCLEOTIDE SEQUENCE</scope>
    <source>
        <strain evidence="1">CBHHK002</strain>
    </source>
</reference>
<dbReference type="EMBL" id="JARIHO010000043">
    <property type="protein sequence ID" value="KAJ7325767.1"/>
    <property type="molecule type" value="Genomic_DNA"/>
</dbReference>
<accession>A0AAD6ZJ13</accession>
<protein>
    <submittedName>
        <fullName evidence="1">Uncharacterized protein</fullName>
    </submittedName>
</protein>
<evidence type="ECO:0000313" key="2">
    <source>
        <dbReference type="Proteomes" id="UP001218218"/>
    </source>
</evidence>
<keyword evidence="2" id="KW-1185">Reference proteome</keyword>
<name>A0AAD6ZJ13_9AGAR</name>
<sequence length="215" mass="24293">MATPTSGPARDKTYYLETITLIGNSLPHNENLISSVPKDHWISVLKPATLWRFLDIRNLALRHLDTQVKKGAEGIVLARRLRGVCPNYLSISPIDADMIKWETATKIYWIYVESVFGKAFRRVEGDSAEYVSVGKQGRVISCAVRIPVTKIPRCRELAAGWDCNWLRKPSRYCLRLFGLSGSEIIRTVGIKHVVRVPRSFLTLMANSVSRVLRAL</sequence>
<comment type="caution">
    <text evidence="1">The sequence shown here is derived from an EMBL/GenBank/DDBJ whole genome shotgun (WGS) entry which is preliminary data.</text>
</comment>
<dbReference type="Proteomes" id="UP001218218">
    <property type="component" value="Unassembled WGS sequence"/>
</dbReference>